<evidence type="ECO:0000256" key="2">
    <source>
        <dbReference type="PROSITE-ProRule" id="PRU00335"/>
    </source>
</evidence>
<dbReference type="PANTHER" id="PTHR30055">
    <property type="entry name" value="HTH-TYPE TRANSCRIPTIONAL REGULATOR RUTR"/>
    <property type="match status" value="1"/>
</dbReference>
<dbReference type="InterPro" id="IPR050109">
    <property type="entry name" value="HTH-type_TetR-like_transc_reg"/>
</dbReference>
<protein>
    <recommendedName>
        <fullName evidence="3">HTH tetR-type domain-containing protein</fullName>
    </recommendedName>
</protein>
<reference evidence="5" key="1">
    <citation type="journal article" date="2019" name="Int. J. Syst. Evol. Microbiol.">
        <title>The Global Catalogue of Microorganisms (GCM) 10K type strain sequencing project: providing services to taxonomists for standard genome sequencing and annotation.</title>
        <authorList>
            <consortium name="The Broad Institute Genomics Platform"/>
            <consortium name="The Broad Institute Genome Sequencing Center for Infectious Disease"/>
            <person name="Wu L."/>
            <person name="Ma J."/>
        </authorList>
    </citation>
    <scope>NUCLEOTIDE SEQUENCE [LARGE SCALE GENOMIC DNA]</scope>
    <source>
        <strain evidence="5">NBRC 108755</strain>
    </source>
</reference>
<dbReference type="InterPro" id="IPR009057">
    <property type="entry name" value="Homeodomain-like_sf"/>
</dbReference>
<dbReference type="EMBL" id="BSVA01000001">
    <property type="protein sequence ID" value="GMA91614.1"/>
    <property type="molecule type" value="Genomic_DNA"/>
</dbReference>
<evidence type="ECO:0000256" key="1">
    <source>
        <dbReference type="ARBA" id="ARBA00023125"/>
    </source>
</evidence>
<dbReference type="PROSITE" id="PS50977">
    <property type="entry name" value="HTH_TETR_2"/>
    <property type="match status" value="1"/>
</dbReference>
<organism evidence="4 5">
    <name type="scientific">Homoserinibacter gongjuensis</name>
    <dbReference type="NCBI Taxonomy" id="1162968"/>
    <lineage>
        <taxon>Bacteria</taxon>
        <taxon>Bacillati</taxon>
        <taxon>Actinomycetota</taxon>
        <taxon>Actinomycetes</taxon>
        <taxon>Micrococcales</taxon>
        <taxon>Microbacteriaceae</taxon>
        <taxon>Homoserinibacter</taxon>
    </lineage>
</organism>
<keyword evidence="1 2" id="KW-0238">DNA-binding</keyword>
<dbReference type="SUPFAM" id="SSF48498">
    <property type="entry name" value="Tetracyclin repressor-like, C-terminal domain"/>
    <property type="match status" value="1"/>
</dbReference>
<evidence type="ECO:0000313" key="4">
    <source>
        <dbReference type="EMBL" id="GMA91614.1"/>
    </source>
</evidence>
<dbReference type="SUPFAM" id="SSF46689">
    <property type="entry name" value="Homeodomain-like"/>
    <property type="match status" value="1"/>
</dbReference>
<dbReference type="Gene3D" id="1.10.357.10">
    <property type="entry name" value="Tetracycline Repressor, domain 2"/>
    <property type="match status" value="1"/>
</dbReference>
<proteinExistence type="predicted"/>
<accession>A0ABQ6JWI6</accession>
<feature type="DNA-binding region" description="H-T-H motif" evidence="2">
    <location>
        <begin position="90"/>
        <end position="109"/>
    </location>
</feature>
<dbReference type="Pfam" id="PF00440">
    <property type="entry name" value="TetR_N"/>
    <property type="match status" value="1"/>
</dbReference>
<dbReference type="RefSeq" id="WP_284300045.1">
    <property type="nucleotide sequence ID" value="NZ_BSVA01000001.1"/>
</dbReference>
<dbReference type="InterPro" id="IPR036271">
    <property type="entry name" value="Tet_transcr_reg_TetR-rel_C_sf"/>
</dbReference>
<dbReference type="InterPro" id="IPR001647">
    <property type="entry name" value="HTH_TetR"/>
</dbReference>
<name>A0ABQ6JWI6_9MICO</name>
<comment type="caution">
    <text evidence="4">The sequence shown here is derived from an EMBL/GenBank/DDBJ whole genome shotgun (WGS) entry which is preliminary data.</text>
</comment>
<dbReference type="InterPro" id="IPR041678">
    <property type="entry name" value="TetR_C_16"/>
</dbReference>
<dbReference type="Gene3D" id="1.10.10.60">
    <property type="entry name" value="Homeodomain-like"/>
    <property type="match status" value="1"/>
</dbReference>
<gene>
    <name evidence="4" type="ORF">GCM10025869_21430</name>
</gene>
<keyword evidence="5" id="KW-1185">Reference proteome</keyword>
<dbReference type="Pfam" id="PF17920">
    <property type="entry name" value="TetR_C_16"/>
    <property type="match status" value="1"/>
</dbReference>
<dbReference type="PRINTS" id="PR00455">
    <property type="entry name" value="HTHTETR"/>
</dbReference>
<dbReference type="PANTHER" id="PTHR30055:SF235">
    <property type="entry name" value="TRANSCRIPTIONAL REGULATORY PROTEIN"/>
    <property type="match status" value="1"/>
</dbReference>
<feature type="domain" description="HTH tetR-type" evidence="3">
    <location>
        <begin position="67"/>
        <end position="127"/>
    </location>
</feature>
<evidence type="ECO:0000313" key="5">
    <source>
        <dbReference type="Proteomes" id="UP001157069"/>
    </source>
</evidence>
<sequence length="260" mass="27218">MQEGGLIDPAIPGVVAPPGGGTPAFLAGGGAELLHFSRGAPGAVGLCCEGERGGCGPRRGRRRKGDGDARGAILKAAGTEFLANGYDGTSLRAVARRAGVDPALVHHYFDDKAALFMESLEAPVRPQDIVRRALAAPRDRIGETVVRAVLEALDTPATRDRMRQLVRTALGHDFAARMLRQFVLREVLGRIAGAIDAPDAQFRATLAASQIVGLMVVRAGLQAEPLASAPIDDVVARIGPVVQWHLVDFGTLDTPGATGE</sequence>
<evidence type="ECO:0000259" key="3">
    <source>
        <dbReference type="PROSITE" id="PS50977"/>
    </source>
</evidence>
<dbReference type="Proteomes" id="UP001157069">
    <property type="component" value="Unassembled WGS sequence"/>
</dbReference>